<evidence type="ECO:0000256" key="1">
    <source>
        <dbReference type="SAM" id="MobiDB-lite"/>
    </source>
</evidence>
<dbReference type="Proteomes" id="UP000585474">
    <property type="component" value="Unassembled WGS sequence"/>
</dbReference>
<dbReference type="AlphaFoldDB" id="A0A7J0DTK1"/>
<dbReference type="EMBL" id="BJWL01000397">
    <property type="protein sequence ID" value="GFS42230.1"/>
    <property type="molecule type" value="Genomic_DNA"/>
</dbReference>
<protein>
    <submittedName>
        <fullName evidence="2">Uncharacterized protein</fullName>
    </submittedName>
</protein>
<evidence type="ECO:0000313" key="2">
    <source>
        <dbReference type="EMBL" id="GFS42230.1"/>
    </source>
</evidence>
<name>A0A7J0DTK1_9ERIC</name>
<evidence type="ECO:0000313" key="3">
    <source>
        <dbReference type="Proteomes" id="UP000585474"/>
    </source>
</evidence>
<comment type="caution">
    <text evidence="2">The sequence shown here is derived from an EMBL/GenBank/DDBJ whole genome shotgun (WGS) entry which is preliminary data.</text>
</comment>
<proteinExistence type="predicted"/>
<organism evidence="2 3">
    <name type="scientific">Actinidia rufa</name>
    <dbReference type="NCBI Taxonomy" id="165716"/>
    <lineage>
        <taxon>Eukaryota</taxon>
        <taxon>Viridiplantae</taxon>
        <taxon>Streptophyta</taxon>
        <taxon>Embryophyta</taxon>
        <taxon>Tracheophyta</taxon>
        <taxon>Spermatophyta</taxon>
        <taxon>Magnoliopsida</taxon>
        <taxon>eudicotyledons</taxon>
        <taxon>Gunneridae</taxon>
        <taxon>Pentapetalae</taxon>
        <taxon>asterids</taxon>
        <taxon>Ericales</taxon>
        <taxon>Actinidiaceae</taxon>
        <taxon>Actinidia</taxon>
    </lineage>
</organism>
<feature type="region of interest" description="Disordered" evidence="1">
    <location>
        <begin position="473"/>
        <end position="502"/>
    </location>
</feature>
<keyword evidence="3" id="KW-1185">Reference proteome</keyword>
<feature type="compositionally biased region" description="Low complexity" evidence="1">
    <location>
        <begin position="488"/>
        <end position="502"/>
    </location>
</feature>
<reference evidence="3" key="1">
    <citation type="submission" date="2019-07" db="EMBL/GenBank/DDBJ databases">
        <title>De Novo Assembly of kiwifruit Actinidia rufa.</title>
        <authorList>
            <person name="Sugita-Konishi S."/>
            <person name="Sato K."/>
            <person name="Mori E."/>
            <person name="Abe Y."/>
            <person name="Kisaki G."/>
            <person name="Hamano K."/>
            <person name="Suezawa K."/>
            <person name="Otani M."/>
            <person name="Fukuda T."/>
            <person name="Manabe T."/>
            <person name="Gomi K."/>
            <person name="Tabuchi M."/>
            <person name="Akimitsu K."/>
            <person name="Kataoka I."/>
        </authorList>
    </citation>
    <scope>NUCLEOTIDE SEQUENCE [LARGE SCALE GENOMIC DNA]</scope>
    <source>
        <strain evidence="3">cv. Fuchu</strain>
    </source>
</reference>
<accession>A0A7J0DTK1</accession>
<dbReference type="OrthoDB" id="1690976at2759"/>
<gene>
    <name evidence="2" type="ORF">Acr_00g0078600</name>
</gene>
<sequence length="544" mass="59644">MLAVVAATKFLSAQSPLSSLEQLQPLLVSLRSPFLVCAEQPLCSSVPVVLHSPGAAVPCSPSQCRLSQSKPSQSRATAVKRNPAQCSPQLNLVPCAATHLCAIQRSLSVALMADPTKEVAFIGPIPVAANSVPTSLSQPVQRVTNVLLNGKNFHAWSYSFQLYLDNYIILSWMFNSMEDRVYHMFMYHDTVHGLWIALNQMYAYARNESRIFELYRYISHASHSLPWDSRLQIILDISRLDGRNWPNFVTPRNPAYADRGRVMADGCPPRPTYLEPVHSHLKCHNNFFFCILNTSPLPSLYKAFAIVDGDEQGHVLLPSISMLETSFTILDQTTFVFNRNCGGGRVSGRGGSRGCATPRVSIIVEIEPMHAELPNLNQLQTQIAQLQSHLGLVLSSLSSSSGPMVNIATQKVLLPFMDLTSKKIFGKGYERDGLYYFVDSSTSSALSSSLQAFAPLVLEPSVFGSSSSLGTTSELVMEEDSAPPRPLPILESPSPSLSGSHAPAPLLASSSDFQVDYVSIPRSVHEALQNLLWVSTMKVKMDAF</sequence>